<feature type="transmembrane region" description="Helical" evidence="6">
    <location>
        <begin position="86"/>
        <end position="105"/>
    </location>
</feature>
<keyword evidence="5 6" id="KW-0472">Membrane</keyword>
<gene>
    <name evidence="8" type="ordered locus">Turpa_0098</name>
</gene>
<organism evidence="8 9">
    <name type="scientific">Turneriella parva (strain ATCC BAA-1111 / DSM 21527 / NCTC 11395 / H)</name>
    <name type="common">Leptospira parva</name>
    <dbReference type="NCBI Taxonomy" id="869212"/>
    <lineage>
        <taxon>Bacteria</taxon>
        <taxon>Pseudomonadati</taxon>
        <taxon>Spirochaetota</taxon>
        <taxon>Spirochaetia</taxon>
        <taxon>Leptospirales</taxon>
        <taxon>Leptospiraceae</taxon>
        <taxon>Turneriella</taxon>
    </lineage>
</organism>
<proteinExistence type="predicted"/>
<evidence type="ECO:0000313" key="8">
    <source>
        <dbReference type="EMBL" id="AFM10760.1"/>
    </source>
</evidence>
<dbReference type="EMBL" id="CP002959">
    <property type="protein sequence ID" value="AFM10760.1"/>
    <property type="molecule type" value="Genomic_DNA"/>
</dbReference>
<keyword evidence="4 6" id="KW-1133">Transmembrane helix</keyword>
<evidence type="ECO:0000256" key="4">
    <source>
        <dbReference type="ARBA" id="ARBA00022989"/>
    </source>
</evidence>
<feature type="domain" description="MASE1" evidence="7">
    <location>
        <begin position="20"/>
        <end position="177"/>
    </location>
</feature>
<sequence length="178" mass="19459">MYSWVINKRVQNAFYVLEILLVATAYIAGAQLGFFLAFLHSQVSPVWPPEGISLALVLLRGYRIAPGVLAGAFLANYLHNPHLPTAALIAAGNTSSVLLAAYFIQKYSGRANPFTRVRSVLIFLTVGTMPGAAVSAFTGVTSLRAFGFVPPETYWRVMLTWWTGEMQGLIIVAPFVYT</sequence>
<keyword evidence="2" id="KW-1003">Cell membrane</keyword>
<dbReference type="Pfam" id="PF05231">
    <property type="entry name" value="MASE1"/>
    <property type="match status" value="1"/>
</dbReference>
<keyword evidence="3 6" id="KW-0812">Transmembrane</keyword>
<dbReference type="InterPro" id="IPR007895">
    <property type="entry name" value="MASE1"/>
</dbReference>
<evidence type="ECO:0000256" key="5">
    <source>
        <dbReference type="ARBA" id="ARBA00023136"/>
    </source>
</evidence>
<evidence type="ECO:0000256" key="3">
    <source>
        <dbReference type="ARBA" id="ARBA00022692"/>
    </source>
</evidence>
<accession>I4B0F3</accession>
<feature type="transmembrane region" description="Helical" evidence="6">
    <location>
        <begin position="159"/>
        <end position="177"/>
    </location>
</feature>
<feature type="transmembrane region" description="Helical" evidence="6">
    <location>
        <begin position="12"/>
        <end position="39"/>
    </location>
</feature>
<dbReference type="KEGG" id="tpx:Turpa_0098"/>
<keyword evidence="9" id="KW-1185">Reference proteome</keyword>
<dbReference type="PATRIC" id="fig|869212.3.peg.57"/>
<evidence type="ECO:0000256" key="1">
    <source>
        <dbReference type="ARBA" id="ARBA00004651"/>
    </source>
</evidence>
<protein>
    <submittedName>
        <fullName evidence="8">Integral membrane sensor protein</fullName>
    </submittedName>
</protein>
<reference evidence="8 9" key="1">
    <citation type="submission" date="2012-06" db="EMBL/GenBank/DDBJ databases">
        <title>The complete chromosome of genome of Turneriella parva DSM 21527.</title>
        <authorList>
            <consortium name="US DOE Joint Genome Institute (JGI-PGF)"/>
            <person name="Lucas S."/>
            <person name="Han J."/>
            <person name="Lapidus A."/>
            <person name="Bruce D."/>
            <person name="Goodwin L."/>
            <person name="Pitluck S."/>
            <person name="Peters L."/>
            <person name="Kyrpides N."/>
            <person name="Mavromatis K."/>
            <person name="Ivanova N."/>
            <person name="Mikhailova N."/>
            <person name="Chertkov O."/>
            <person name="Detter J.C."/>
            <person name="Tapia R."/>
            <person name="Han C."/>
            <person name="Land M."/>
            <person name="Hauser L."/>
            <person name="Markowitz V."/>
            <person name="Cheng J.-F."/>
            <person name="Hugenholtz P."/>
            <person name="Woyke T."/>
            <person name="Wu D."/>
            <person name="Gronow S."/>
            <person name="Wellnitz S."/>
            <person name="Brambilla E."/>
            <person name="Klenk H.-P."/>
            <person name="Eisen J.A."/>
        </authorList>
    </citation>
    <scope>NUCLEOTIDE SEQUENCE [LARGE SCALE GENOMIC DNA]</scope>
    <source>
        <strain evidence="9">ATCC BAA-1111 / DSM 21527 / NCTC 11395 / H</strain>
    </source>
</reference>
<dbReference type="AlphaFoldDB" id="I4B0F3"/>
<feature type="transmembrane region" description="Helical" evidence="6">
    <location>
        <begin position="117"/>
        <end position="139"/>
    </location>
</feature>
<evidence type="ECO:0000259" key="7">
    <source>
        <dbReference type="Pfam" id="PF05231"/>
    </source>
</evidence>
<comment type="subcellular location">
    <subcellularLocation>
        <location evidence="1">Cell membrane</location>
        <topology evidence="1">Multi-pass membrane protein</topology>
    </subcellularLocation>
</comment>
<evidence type="ECO:0000313" key="9">
    <source>
        <dbReference type="Proteomes" id="UP000006048"/>
    </source>
</evidence>
<dbReference type="OrthoDB" id="311592at2"/>
<dbReference type="Proteomes" id="UP000006048">
    <property type="component" value="Chromosome"/>
</dbReference>
<evidence type="ECO:0000256" key="6">
    <source>
        <dbReference type="SAM" id="Phobius"/>
    </source>
</evidence>
<dbReference type="GO" id="GO:0005886">
    <property type="term" value="C:plasma membrane"/>
    <property type="evidence" value="ECO:0007669"/>
    <property type="project" value="UniProtKB-SubCell"/>
</dbReference>
<dbReference type="STRING" id="869212.Turpa_0098"/>
<evidence type="ECO:0000256" key="2">
    <source>
        <dbReference type="ARBA" id="ARBA00022475"/>
    </source>
</evidence>
<name>I4B0F3_TURPD</name>
<dbReference type="HOGENOM" id="CLU_1509986_0_0_12"/>